<dbReference type="GO" id="GO:0005739">
    <property type="term" value="C:mitochondrion"/>
    <property type="evidence" value="ECO:0007669"/>
    <property type="project" value="UniProtKB-SubCell"/>
</dbReference>
<accession>A0A3E2H0T8</accession>
<dbReference type="InterPro" id="IPR036525">
    <property type="entry name" value="Tubulin/FtsZ_GTPase_sf"/>
</dbReference>
<comment type="caution">
    <text evidence="8">The sequence shown here is derived from an EMBL/GenBank/DDBJ whole genome shotgun (WGS) entry which is preliminary data.</text>
</comment>
<comment type="function">
    <text evidence="1">Involved in the partitioning of the mitochondrial organelle and mitochondrial DNA (mtDNA) inheritance.</text>
</comment>
<dbReference type="OMA" id="ILNEAFH"/>
<evidence type="ECO:0000256" key="3">
    <source>
        <dbReference type="ARBA" id="ARBA00008507"/>
    </source>
</evidence>
<organism evidence="8 9">
    <name type="scientific">Scytalidium lignicola</name>
    <name type="common">Hyphomycete</name>
    <dbReference type="NCBI Taxonomy" id="5539"/>
    <lineage>
        <taxon>Eukaryota</taxon>
        <taxon>Fungi</taxon>
        <taxon>Dikarya</taxon>
        <taxon>Ascomycota</taxon>
        <taxon>Pezizomycotina</taxon>
        <taxon>Leotiomycetes</taxon>
        <taxon>Leotiomycetes incertae sedis</taxon>
        <taxon>Scytalidium</taxon>
    </lineage>
</organism>
<feature type="domain" description="Misato Segment II tubulin-like" evidence="6">
    <location>
        <begin position="2"/>
        <end position="114"/>
    </location>
</feature>
<dbReference type="Gene3D" id="3.40.50.1440">
    <property type="entry name" value="Tubulin/FtsZ, GTPase domain"/>
    <property type="match status" value="1"/>
</dbReference>
<evidence type="ECO:0000259" key="7">
    <source>
        <dbReference type="Pfam" id="PF14881"/>
    </source>
</evidence>
<evidence type="ECO:0000256" key="2">
    <source>
        <dbReference type="ARBA" id="ARBA00004173"/>
    </source>
</evidence>
<dbReference type="Pfam" id="PF10644">
    <property type="entry name" value="Misat_Tub_SegII"/>
    <property type="match status" value="1"/>
</dbReference>
<evidence type="ECO:0000256" key="5">
    <source>
        <dbReference type="SAM" id="MobiDB-lite"/>
    </source>
</evidence>
<protein>
    <submittedName>
        <fullName evidence="8">Uncharacterized protein</fullName>
    </submittedName>
</protein>
<dbReference type="STRING" id="5539.A0A3E2H0T8"/>
<gene>
    <name evidence="8" type="ORF">B7463_g9337</name>
</gene>
<dbReference type="Pfam" id="PF14881">
    <property type="entry name" value="Tubulin_3"/>
    <property type="match status" value="1"/>
</dbReference>
<dbReference type="InterPro" id="IPR049942">
    <property type="entry name" value="DML1/Misato"/>
</dbReference>
<comment type="subcellular location">
    <subcellularLocation>
        <location evidence="2">Mitochondrion</location>
    </subcellularLocation>
</comment>
<dbReference type="SUPFAM" id="SSF52490">
    <property type="entry name" value="Tubulin nucleotide-binding domain-like"/>
    <property type="match status" value="1"/>
</dbReference>
<proteinExistence type="inferred from homology"/>
<reference evidence="8 9" key="1">
    <citation type="submission" date="2018-05" db="EMBL/GenBank/DDBJ databases">
        <title>Draft genome sequence of Scytalidium lignicola DSM 105466, a ubiquitous saprotrophic fungus.</title>
        <authorList>
            <person name="Buettner E."/>
            <person name="Gebauer A.M."/>
            <person name="Hofrichter M."/>
            <person name="Liers C."/>
            <person name="Kellner H."/>
        </authorList>
    </citation>
    <scope>NUCLEOTIDE SEQUENCE [LARGE SCALE GENOMIC DNA]</scope>
    <source>
        <strain evidence="8 9">DSM 105466</strain>
    </source>
</reference>
<evidence type="ECO:0000259" key="6">
    <source>
        <dbReference type="Pfam" id="PF10644"/>
    </source>
</evidence>
<dbReference type="InterPro" id="IPR029209">
    <property type="entry name" value="DML1/Misato_tubulin"/>
</dbReference>
<dbReference type="AlphaFoldDB" id="A0A3E2H0T8"/>
<evidence type="ECO:0000313" key="9">
    <source>
        <dbReference type="Proteomes" id="UP000258309"/>
    </source>
</evidence>
<name>A0A3E2H0T8_SCYLI</name>
<feature type="domain" description="DML1/Misato tubulin" evidence="7">
    <location>
        <begin position="124"/>
        <end position="283"/>
    </location>
</feature>
<dbReference type="EMBL" id="NCSJ02000228">
    <property type="protein sequence ID" value="RFU27008.1"/>
    <property type="molecule type" value="Genomic_DNA"/>
</dbReference>
<keyword evidence="9" id="KW-1185">Reference proteome</keyword>
<evidence type="ECO:0000313" key="8">
    <source>
        <dbReference type="EMBL" id="RFU27008.1"/>
    </source>
</evidence>
<evidence type="ECO:0000256" key="4">
    <source>
        <dbReference type="ARBA" id="ARBA00023128"/>
    </source>
</evidence>
<comment type="similarity">
    <text evidence="3">Belongs to the misato family.</text>
</comment>
<dbReference type="PANTHER" id="PTHR13391:SF0">
    <property type="entry name" value="PROTEIN MISATO HOMOLOG 1"/>
    <property type="match status" value="1"/>
</dbReference>
<feature type="compositionally biased region" description="Polar residues" evidence="5">
    <location>
        <begin position="288"/>
        <end position="297"/>
    </location>
</feature>
<evidence type="ECO:0000256" key="1">
    <source>
        <dbReference type="ARBA" id="ARBA00003757"/>
    </source>
</evidence>
<feature type="region of interest" description="Disordered" evidence="5">
    <location>
        <begin position="283"/>
        <end position="310"/>
    </location>
</feature>
<dbReference type="GO" id="GO:0007005">
    <property type="term" value="P:mitochondrion organization"/>
    <property type="evidence" value="ECO:0007669"/>
    <property type="project" value="InterPro"/>
</dbReference>
<keyword evidence="4" id="KW-0496">Mitochondrion</keyword>
<dbReference type="Proteomes" id="UP000258309">
    <property type="component" value="Unassembled WGS sequence"/>
</dbReference>
<dbReference type="OrthoDB" id="271881at2759"/>
<feature type="non-terminal residue" evidence="8">
    <location>
        <position position="1"/>
    </location>
</feature>
<feature type="non-terminal residue" evidence="8">
    <location>
        <position position="310"/>
    </location>
</feature>
<dbReference type="PANTHER" id="PTHR13391">
    <property type="entry name" value="MITOCHONDRIAL DISTRIBUTION REGULATOR MISATO"/>
    <property type="match status" value="1"/>
</dbReference>
<sequence length="310" mass="35300">MHEIITLQLGQKSNYLATHFWNAQESYFTYSADQESPVDHDIHFRPGIGADGTETFTPRTLIYDLKGGFGSLRKISALYEIDEPINPEGLWNGPSAIQRQEAIQQHAYQRSLEEGAKPPRLTTQSLNEYDLNSRLMPFETWDVGKELFDSLDKEHEILDRDLRFFAEEADQMQGIQVVAGIDDAWGGFASSYMERLRDEYGKTTIWCWGLEDSLKGVPRQKQLLRQSNTARCLSEISSQASLFVPLTLPSKLAGYVTLDPQSQWDVSGLLSTAFESMTLPSRLKPQQGLRQTTQPEQPYQIRGDFPKPRF</sequence>
<dbReference type="InterPro" id="IPR019605">
    <property type="entry name" value="Misato_II_tubulin-like"/>
</dbReference>